<evidence type="ECO:0000256" key="5">
    <source>
        <dbReference type="ARBA" id="ARBA00023157"/>
    </source>
</evidence>
<evidence type="ECO:0000256" key="7">
    <source>
        <dbReference type="ARBA" id="ARBA00023288"/>
    </source>
</evidence>
<dbReference type="InterPro" id="IPR003245">
    <property type="entry name" value="Phytocyanin_dom"/>
</dbReference>
<reference evidence="14" key="1">
    <citation type="submission" date="2025-08" db="UniProtKB">
        <authorList>
            <consortium name="RefSeq"/>
        </authorList>
    </citation>
    <scope>IDENTIFICATION</scope>
</reference>
<evidence type="ECO:0000313" key="13">
    <source>
        <dbReference type="Proteomes" id="UP001515500"/>
    </source>
</evidence>
<dbReference type="InterPro" id="IPR008972">
    <property type="entry name" value="Cupredoxin"/>
</dbReference>
<keyword evidence="3 11" id="KW-0732">Signal</keyword>
<dbReference type="Gene3D" id="2.60.40.420">
    <property type="entry name" value="Cupredoxins - blue copper proteins"/>
    <property type="match status" value="1"/>
</dbReference>
<dbReference type="GeneID" id="120254293"/>
<keyword evidence="10" id="KW-0812">Transmembrane</keyword>
<keyword evidence="6" id="KW-0325">Glycoprotein</keyword>
<dbReference type="RefSeq" id="XP_039118351.1">
    <property type="nucleotide sequence ID" value="XM_039262417.1"/>
</dbReference>
<gene>
    <name evidence="14" type="primary">LOC120254293</name>
</gene>
<evidence type="ECO:0000256" key="8">
    <source>
        <dbReference type="ARBA" id="ARBA00035011"/>
    </source>
</evidence>
<dbReference type="AlphaFoldDB" id="A0AB40AVM7"/>
<dbReference type="InterPro" id="IPR039391">
    <property type="entry name" value="Phytocyanin-like"/>
</dbReference>
<dbReference type="FunFam" id="2.60.40.420:FF:000010">
    <property type="entry name" value="Early nodulin-like protein 1"/>
    <property type="match status" value="1"/>
</dbReference>
<organism evidence="13 14">
    <name type="scientific">Dioscorea cayennensis subsp. rotundata</name>
    <name type="common">White Guinea yam</name>
    <name type="synonym">Dioscorea rotundata</name>
    <dbReference type="NCBI Taxonomy" id="55577"/>
    <lineage>
        <taxon>Eukaryota</taxon>
        <taxon>Viridiplantae</taxon>
        <taxon>Streptophyta</taxon>
        <taxon>Embryophyta</taxon>
        <taxon>Tracheophyta</taxon>
        <taxon>Spermatophyta</taxon>
        <taxon>Magnoliopsida</taxon>
        <taxon>Liliopsida</taxon>
        <taxon>Dioscoreales</taxon>
        <taxon>Dioscoreaceae</taxon>
        <taxon>Dioscorea</taxon>
    </lineage>
</organism>
<protein>
    <submittedName>
        <fullName evidence="14">Early nodulin-like protein 1</fullName>
    </submittedName>
</protein>
<evidence type="ECO:0000313" key="14">
    <source>
        <dbReference type="RefSeq" id="XP_039118351.1"/>
    </source>
</evidence>
<evidence type="ECO:0000256" key="4">
    <source>
        <dbReference type="ARBA" id="ARBA00023136"/>
    </source>
</evidence>
<keyword evidence="5" id="KW-1015">Disulfide bond</keyword>
<keyword evidence="4 10" id="KW-0472">Membrane</keyword>
<dbReference type="Pfam" id="PF02298">
    <property type="entry name" value="Cu_bind_like"/>
    <property type="match status" value="1"/>
</dbReference>
<dbReference type="PROSITE" id="PS51485">
    <property type="entry name" value="PHYTOCYANIN"/>
    <property type="match status" value="1"/>
</dbReference>
<feature type="domain" description="Phytocyanin" evidence="12">
    <location>
        <begin position="21"/>
        <end position="127"/>
    </location>
</feature>
<evidence type="ECO:0000256" key="2">
    <source>
        <dbReference type="ARBA" id="ARBA00022622"/>
    </source>
</evidence>
<evidence type="ECO:0000256" key="10">
    <source>
        <dbReference type="SAM" id="Phobius"/>
    </source>
</evidence>
<dbReference type="Proteomes" id="UP001515500">
    <property type="component" value="Unplaced"/>
</dbReference>
<dbReference type="GO" id="GO:0012505">
    <property type="term" value="C:endomembrane system"/>
    <property type="evidence" value="ECO:0007669"/>
    <property type="project" value="UniProtKB-SubCell"/>
</dbReference>
<feature type="transmembrane region" description="Helical" evidence="10">
    <location>
        <begin position="155"/>
        <end position="173"/>
    </location>
</feature>
<dbReference type="SUPFAM" id="SSF49503">
    <property type="entry name" value="Cupredoxins"/>
    <property type="match status" value="1"/>
</dbReference>
<evidence type="ECO:0000256" key="9">
    <source>
        <dbReference type="ARBA" id="ARBA00037868"/>
    </source>
</evidence>
<evidence type="ECO:0000256" key="6">
    <source>
        <dbReference type="ARBA" id="ARBA00023180"/>
    </source>
</evidence>
<comment type="similarity">
    <text evidence="8">Belongs to the early nodulin-like (ENODL) family.</text>
</comment>
<name>A0AB40AVM7_DIOCR</name>
<keyword evidence="7" id="KW-0449">Lipoprotein</keyword>
<proteinExistence type="inferred from homology"/>
<feature type="signal peptide" evidence="11">
    <location>
        <begin position="1"/>
        <end position="20"/>
    </location>
</feature>
<dbReference type="PANTHER" id="PTHR33021">
    <property type="entry name" value="BLUE COPPER PROTEIN"/>
    <property type="match status" value="1"/>
</dbReference>
<evidence type="ECO:0000259" key="12">
    <source>
        <dbReference type="PROSITE" id="PS51485"/>
    </source>
</evidence>
<accession>A0AB40AVM7</accession>
<dbReference type="PANTHER" id="PTHR33021:SF197">
    <property type="entry name" value="EARLY NODULIN-LIKE PROTEIN 13"/>
    <property type="match status" value="1"/>
</dbReference>
<keyword evidence="2" id="KW-0336">GPI-anchor</keyword>
<dbReference type="GO" id="GO:0009055">
    <property type="term" value="F:electron transfer activity"/>
    <property type="evidence" value="ECO:0007669"/>
    <property type="project" value="InterPro"/>
</dbReference>
<evidence type="ECO:0000256" key="1">
    <source>
        <dbReference type="ARBA" id="ARBA00004589"/>
    </source>
</evidence>
<evidence type="ECO:0000256" key="3">
    <source>
        <dbReference type="ARBA" id="ARBA00022729"/>
    </source>
</evidence>
<keyword evidence="13" id="KW-1185">Reference proteome</keyword>
<feature type="chain" id="PRO_5044241776" evidence="11">
    <location>
        <begin position="21"/>
        <end position="174"/>
    </location>
</feature>
<comment type="subcellular location">
    <subcellularLocation>
        <location evidence="9">Endomembrane system</location>
        <topology evidence="9">Lipid-anchor</topology>
    </subcellularLocation>
    <subcellularLocation>
        <location evidence="1">Membrane</location>
        <topology evidence="1">Lipid-anchor</topology>
        <topology evidence="1">GPI-anchor</topology>
    </subcellularLocation>
</comment>
<dbReference type="GO" id="GO:0098552">
    <property type="term" value="C:side of membrane"/>
    <property type="evidence" value="ECO:0007669"/>
    <property type="project" value="UniProtKB-KW"/>
</dbReference>
<evidence type="ECO:0000256" key="11">
    <source>
        <dbReference type="SAM" id="SignalP"/>
    </source>
</evidence>
<dbReference type="GO" id="GO:0005886">
    <property type="term" value="C:plasma membrane"/>
    <property type="evidence" value="ECO:0007669"/>
    <property type="project" value="TreeGrafter"/>
</dbReference>
<dbReference type="CDD" id="cd11019">
    <property type="entry name" value="OsENODL1_like"/>
    <property type="match status" value="1"/>
</dbReference>
<sequence>MASHYWIAFSLFFLITSSQAKEFLVGGAAGAWKVPSSPSESLNKWAEINRFQVGDSLVFKFADKKDSVLKVSREDYLACRISAPLEEHKDDEKNALVKLDKSGAFYFVSGNQKACEQGEKLIVVVMSTRHRLAPAPSPVEFDGPAVAPTSSGHKVGMFGGGLVACLVVLFGLML</sequence>
<dbReference type="InterPro" id="IPR041846">
    <property type="entry name" value="ENL_dom"/>
</dbReference>
<keyword evidence="10" id="KW-1133">Transmembrane helix</keyword>